<proteinExistence type="predicted"/>
<organism evidence="2 3">
    <name type="scientific">Desulforamulus ferrireducens</name>
    <dbReference type="NCBI Taxonomy" id="1833852"/>
    <lineage>
        <taxon>Bacteria</taxon>
        <taxon>Bacillati</taxon>
        <taxon>Bacillota</taxon>
        <taxon>Clostridia</taxon>
        <taxon>Eubacteriales</taxon>
        <taxon>Peptococcaceae</taxon>
        <taxon>Desulforamulus</taxon>
    </lineage>
</organism>
<accession>A0A1S6IXW3</accession>
<protein>
    <submittedName>
        <fullName evidence="2">Uncharacterized protein</fullName>
    </submittedName>
</protein>
<dbReference type="EMBL" id="CP019698">
    <property type="protein sequence ID" value="AQS59614.1"/>
    <property type="molecule type" value="Genomic_DNA"/>
</dbReference>
<sequence length="63" mass="6676">MNGAGRGLDPKGLPQSKSAGPAERTVAERNAANGRRPQTPEHGIHQQRGAVVKHSNTPDIPRC</sequence>
<gene>
    <name evidence="2" type="ORF">B0537_11320</name>
</gene>
<dbReference type="KEGG" id="dfg:B0537_11320"/>
<dbReference type="RefSeq" id="WP_077714680.1">
    <property type="nucleotide sequence ID" value="NZ_CP019698.1"/>
</dbReference>
<keyword evidence="3" id="KW-1185">Reference proteome</keyword>
<dbReference type="Proteomes" id="UP000189464">
    <property type="component" value="Chromosome"/>
</dbReference>
<dbReference type="AlphaFoldDB" id="A0A1S6IXW3"/>
<feature type="compositionally biased region" description="Polar residues" evidence="1">
    <location>
        <begin position="54"/>
        <end position="63"/>
    </location>
</feature>
<dbReference type="STRING" id="1833852.B0537_11320"/>
<evidence type="ECO:0000256" key="1">
    <source>
        <dbReference type="SAM" id="MobiDB-lite"/>
    </source>
</evidence>
<evidence type="ECO:0000313" key="2">
    <source>
        <dbReference type="EMBL" id="AQS59614.1"/>
    </source>
</evidence>
<reference evidence="2 3" key="1">
    <citation type="journal article" date="2016" name="Int. J. Syst. Evol. Microbiol.">
        <title>Desulfotomaculum ferrireducens sp. nov., a moderately thermophilic sulfate-reducing and dissimilatory Fe(III)-reducing bacterium isolated from compost.</title>
        <authorList>
            <person name="Yang G."/>
            <person name="Guo J."/>
            <person name="Zhuang L."/>
            <person name="Yuan Y."/>
            <person name="Zhou S."/>
        </authorList>
    </citation>
    <scope>NUCLEOTIDE SEQUENCE [LARGE SCALE GENOMIC DNA]</scope>
    <source>
        <strain evidence="2 3">GSS09</strain>
    </source>
</reference>
<name>A0A1S6IXW3_9FIRM</name>
<evidence type="ECO:0000313" key="3">
    <source>
        <dbReference type="Proteomes" id="UP000189464"/>
    </source>
</evidence>
<feature type="region of interest" description="Disordered" evidence="1">
    <location>
        <begin position="1"/>
        <end position="63"/>
    </location>
</feature>